<dbReference type="RefSeq" id="WP_106757957.1">
    <property type="nucleotide sequence ID" value="NZ_PXWF02000225.1"/>
</dbReference>
<dbReference type="InterPro" id="IPR005119">
    <property type="entry name" value="LysR_subst-bd"/>
</dbReference>
<dbReference type="Pfam" id="PF03466">
    <property type="entry name" value="LysR_substrate"/>
    <property type="match status" value="1"/>
</dbReference>
<dbReference type="CDD" id="cd08422">
    <property type="entry name" value="PBP2_CrgA_like"/>
    <property type="match status" value="1"/>
</dbReference>
<dbReference type="Gene3D" id="3.40.190.10">
    <property type="entry name" value="Periplasmic binding protein-like II"/>
    <property type="match status" value="2"/>
</dbReference>
<dbReference type="Proteomes" id="UP000241421">
    <property type="component" value="Unassembled WGS sequence"/>
</dbReference>
<sequence length="187" mass="20543">MPKITRAYLQQYPGTSVELLLSNSVTDLVGEGIDLAIRAGRLKDSTLIAKRFFALKTNLWASPSYLKDAGAVRHPRDLAKHRLLGLSVLKTMTMTDGKTEEQIPVASRVVTDDFETIRAMLLLGEGIGWLPDFLGADPAATGTLVSVLPKWTTKTVGDFHFVYPGKKYASPKVQSFIRIALDLVNAR</sequence>
<dbReference type="SUPFAM" id="SSF53850">
    <property type="entry name" value="Periplasmic binding protein-like II"/>
    <property type="match status" value="1"/>
</dbReference>
<evidence type="ECO:0000259" key="2">
    <source>
        <dbReference type="Pfam" id="PF03466"/>
    </source>
</evidence>
<comment type="caution">
    <text evidence="3">The sequence shown here is derived from an EMBL/GenBank/DDBJ whole genome shotgun (WGS) entry which is preliminary data.</text>
</comment>
<dbReference type="InterPro" id="IPR058163">
    <property type="entry name" value="LysR-type_TF_proteobact-type"/>
</dbReference>
<dbReference type="PANTHER" id="PTHR30537">
    <property type="entry name" value="HTH-TYPE TRANSCRIPTIONAL REGULATOR"/>
    <property type="match status" value="1"/>
</dbReference>
<evidence type="ECO:0000256" key="1">
    <source>
        <dbReference type="ARBA" id="ARBA00009437"/>
    </source>
</evidence>
<dbReference type="AlphaFoldDB" id="A0A2U2HK70"/>
<organism evidence="3 4">
    <name type="scientific">Massilia glaciei</name>
    <dbReference type="NCBI Taxonomy" id="1524097"/>
    <lineage>
        <taxon>Bacteria</taxon>
        <taxon>Pseudomonadati</taxon>
        <taxon>Pseudomonadota</taxon>
        <taxon>Betaproteobacteria</taxon>
        <taxon>Burkholderiales</taxon>
        <taxon>Oxalobacteraceae</taxon>
        <taxon>Telluria group</taxon>
        <taxon>Massilia</taxon>
    </lineage>
</organism>
<dbReference type="OrthoDB" id="9786526at2"/>
<accession>A0A2U2HK70</accession>
<reference evidence="3 4" key="1">
    <citation type="submission" date="2018-04" db="EMBL/GenBank/DDBJ databases">
        <title>Massilia violaceinigra sp. nov., a novel purple-pigmented bacterium isolated from Tianshan glacier, Xinjiang, China.</title>
        <authorList>
            <person name="Wang H."/>
        </authorList>
    </citation>
    <scope>NUCLEOTIDE SEQUENCE [LARGE SCALE GENOMIC DNA]</scope>
    <source>
        <strain evidence="3 4">B448-2</strain>
    </source>
</reference>
<proteinExistence type="inferred from homology"/>
<protein>
    <recommendedName>
        <fullName evidence="2">LysR substrate-binding domain-containing protein</fullName>
    </recommendedName>
</protein>
<feature type="domain" description="LysR substrate-binding" evidence="2">
    <location>
        <begin position="1"/>
        <end position="182"/>
    </location>
</feature>
<evidence type="ECO:0000313" key="4">
    <source>
        <dbReference type="Proteomes" id="UP000241421"/>
    </source>
</evidence>
<name>A0A2U2HK70_9BURK</name>
<comment type="similarity">
    <text evidence="1">Belongs to the LysR transcriptional regulatory family.</text>
</comment>
<dbReference type="PANTHER" id="PTHR30537:SF5">
    <property type="entry name" value="HTH-TYPE TRANSCRIPTIONAL ACTIVATOR TTDR-RELATED"/>
    <property type="match status" value="1"/>
</dbReference>
<gene>
    <name evidence="3" type="ORF">C7C56_013780</name>
</gene>
<dbReference type="EMBL" id="PXWF02000225">
    <property type="protein sequence ID" value="PWF47826.1"/>
    <property type="molecule type" value="Genomic_DNA"/>
</dbReference>
<keyword evidence="4" id="KW-1185">Reference proteome</keyword>
<evidence type="ECO:0000313" key="3">
    <source>
        <dbReference type="EMBL" id="PWF47826.1"/>
    </source>
</evidence>